<evidence type="ECO:0000256" key="7">
    <source>
        <dbReference type="HAMAP-Rule" id="MF_00484"/>
    </source>
</evidence>
<dbReference type="Proteomes" id="UP000230882">
    <property type="component" value="Unassembled WGS sequence"/>
</dbReference>
<feature type="domain" description="Glycosyl transferase family 1" evidence="8">
    <location>
        <begin position="320"/>
        <end position="479"/>
    </location>
</feature>
<dbReference type="GO" id="GO:0004373">
    <property type="term" value="F:alpha-1,4-glucan glucosyltransferase (UDP-glucose donor) activity"/>
    <property type="evidence" value="ECO:0007669"/>
    <property type="project" value="InterPro"/>
</dbReference>
<dbReference type="PANTHER" id="PTHR45825">
    <property type="entry name" value="GRANULE-BOUND STARCH SYNTHASE 1, CHLOROPLASTIC/AMYLOPLASTIC"/>
    <property type="match status" value="1"/>
</dbReference>
<dbReference type="NCBIfam" id="TIGR02095">
    <property type="entry name" value="glgA"/>
    <property type="match status" value="1"/>
</dbReference>
<evidence type="ECO:0000256" key="3">
    <source>
        <dbReference type="ARBA" id="ARBA00010281"/>
    </source>
</evidence>
<dbReference type="GO" id="GO:0005978">
    <property type="term" value="P:glycogen biosynthetic process"/>
    <property type="evidence" value="ECO:0007669"/>
    <property type="project" value="UniProtKB-UniRule"/>
</dbReference>
<sequence length="511" mass="58764">MLDIKGKGNKMNSIMNNKAKKLKILFVASESAPFAKAGGLGDVIYSLSLALKKLGQDVRIMMPRYGTIDLKKNKMKMELKSLKVPTDQPGGYPYLICNVKKNRGRNGASIPTYFLENMEYYEKRANVYGYSDDHIRWILLCRGVLEFLKVSNWKPNIIVASDWQTGLIPNYLKTVYDKDSILSKIGTIFAIHNLQYQGMCDFKFVQETERDSGKEPIPDFFNPRLAKLNWMLRGAIYSDIVTTVSPTYSREILTPEYGEGLNKIFAEHREKIFGILNGIDYEENNPEKSIHVPVKYNIKNLDGKKENKILLQKKFGFSQDDSVFLIGMVSRLTEQKGFDLLEKMIGPLLKNLSIQFIFLGDGESRYKEMIKNASEKFPEKIKYLFEFDPNLPHLIFSGADALLMPSKFEPCGITQIQAMRYGCVPIVRKTGGLADTVEDFNPQKKEGTGFVFQDYDPMDLFIAIVRAYNCFNFRNEWKQLVKRVLKKDFSWKKSAKEYLALFHQLLQKKNL</sequence>
<dbReference type="InterPro" id="IPR001296">
    <property type="entry name" value="Glyco_trans_1"/>
</dbReference>
<keyword evidence="6 7" id="KW-0320">Glycogen biosynthesis</keyword>
<feature type="binding site" evidence="7">
    <location>
        <position position="36"/>
    </location>
    <ligand>
        <name>ADP-alpha-D-glucose</name>
        <dbReference type="ChEBI" id="CHEBI:57498"/>
    </ligand>
</feature>
<dbReference type="GO" id="GO:0009011">
    <property type="term" value="F:alpha-1,4-glucan glucosyltransferase (ADP-glucose donor) activity"/>
    <property type="evidence" value="ECO:0007669"/>
    <property type="project" value="UniProtKB-UniRule"/>
</dbReference>
<feature type="domain" description="Starch synthase catalytic" evidence="9">
    <location>
        <begin position="23"/>
        <end position="266"/>
    </location>
</feature>
<comment type="catalytic activity">
    <reaction evidence="1 7">
        <text>[(1-&gt;4)-alpha-D-glucosyl](n) + ADP-alpha-D-glucose = [(1-&gt;4)-alpha-D-glucosyl](n+1) + ADP + H(+)</text>
        <dbReference type="Rhea" id="RHEA:18189"/>
        <dbReference type="Rhea" id="RHEA-COMP:9584"/>
        <dbReference type="Rhea" id="RHEA-COMP:9587"/>
        <dbReference type="ChEBI" id="CHEBI:15378"/>
        <dbReference type="ChEBI" id="CHEBI:15444"/>
        <dbReference type="ChEBI" id="CHEBI:57498"/>
        <dbReference type="ChEBI" id="CHEBI:456216"/>
        <dbReference type="EC" id="2.4.1.21"/>
    </reaction>
</comment>
<dbReference type="AlphaFoldDB" id="A0A2H0UYA1"/>
<comment type="function">
    <text evidence="2 7">Synthesizes alpha-1,4-glucan chains using ADP-glucose.</text>
</comment>
<evidence type="ECO:0000256" key="2">
    <source>
        <dbReference type="ARBA" id="ARBA00002764"/>
    </source>
</evidence>
<evidence type="ECO:0000256" key="6">
    <source>
        <dbReference type="ARBA" id="ARBA00023056"/>
    </source>
</evidence>
<organism evidence="10 11">
    <name type="scientific">bacterium (Candidatus Gribaldobacteria) CG10_big_fil_rev_8_21_14_0_10_37_46</name>
    <dbReference type="NCBI Taxonomy" id="2014276"/>
    <lineage>
        <taxon>Bacteria</taxon>
        <taxon>Candidatus Gribaldobacteria</taxon>
    </lineage>
</organism>
<evidence type="ECO:0000256" key="4">
    <source>
        <dbReference type="ARBA" id="ARBA00022676"/>
    </source>
</evidence>
<dbReference type="PANTHER" id="PTHR45825:SF11">
    <property type="entry name" value="ALPHA AMYLASE DOMAIN-CONTAINING PROTEIN"/>
    <property type="match status" value="1"/>
</dbReference>
<dbReference type="Pfam" id="PF00534">
    <property type="entry name" value="Glycos_transf_1"/>
    <property type="match status" value="1"/>
</dbReference>
<evidence type="ECO:0000256" key="1">
    <source>
        <dbReference type="ARBA" id="ARBA00001478"/>
    </source>
</evidence>
<name>A0A2H0UYA1_9BACT</name>
<dbReference type="CDD" id="cd03791">
    <property type="entry name" value="GT5_Glycogen_synthase_DULL1-like"/>
    <property type="match status" value="1"/>
</dbReference>
<dbReference type="Pfam" id="PF08323">
    <property type="entry name" value="Glyco_transf_5"/>
    <property type="match status" value="1"/>
</dbReference>
<comment type="pathway">
    <text evidence="7">Glycan biosynthesis; glycogen biosynthesis.</text>
</comment>
<keyword evidence="4 7" id="KW-0328">Glycosyltransferase</keyword>
<dbReference type="UniPathway" id="UPA00164"/>
<accession>A0A2H0UYA1</accession>
<evidence type="ECO:0000256" key="5">
    <source>
        <dbReference type="ARBA" id="ARBA00022679"/>
    </source>
</evidence>
<comment type="caution">
    <text evidence="10">The sequence shown here is derived from an EMBL/GenBank/DDBJ whole genome shotgun (WGS) entry which is preliminary data.</text>
</comment>
<dbReference type="Gene3D" id="3.40.50.2000">
    <property type="entry name" value="Glycogen Phosphorylase B"/>
    <property type="match status" value="2"/>
</dbReference>
<protein>
    <recommendedName>
        <fullName evidence="7">Glycogen synthase</fullName>
        <ecNumber evidence="7">2.4.1.21</ecNumber>
    </recommendedName>
    <alternativeName>
        <fullName evidence="7">Starch [bacterial glycogen] synthase</fullName>
    </alternativeName>
</protein>
<comment type="similarity">
    <text evidence="3 7">Belongs to the glycosyltransferase 1 family. Bacterial/plant glycogen synthase subfamily.</text>
</comment>
<dbReference type="EC" id="2.4.1.21" evidence="7"/>
<evidence type="ECO:0000313" key="11">
    <source>
        <dbReference type="Proteomes" id="UP000230882"/>
    </source>
</evidence>
<dbReference type="EMBL" id="PFAU01000023">
    <property type="protein sequence ID" value="PIR91189.1"/>
    <property type="molecule type" value="Genomic_DNA"/>
</dbReference>
<dbReference type="HAMAP" id="MF_00484">
    <property type="entry name" value="Glycogen_synth"/>
    <property type="match status" value="1"/>
</dbReference>
<proteinExistence type="inferred from homology"/>
<evidence type="ECO:0000259" key="8">
    <source>
        <dbReference type="Pfam" id="PF00534"/>
    </source>
</evidence>
<reference evidence="11" key="1">
    <citation type="submission" date="2017-09" db="EMBL/GenBank/DDBJ databases">
        <title>Depth-based differentiation of microbial function through sediment-hosted aquifers and enrichment of novel symbionts in the deep terrestrial subsurface.</title>
        <authorList>
            <person name="Probst A.J."/>
            <person name="Ladd B."/>
            <person name="Jarett J.K."/>
            <person name="Geller-Mcgrath D.E."/>
            <person name="Sieber C.M.K."/>
            <person name="Emerson J.B."/>
            <person name="Anantharaman K."/>
            <person name="Thomas B.C."/>
            <person name="Malmstrom R."/>
            <person name="Stieglmeier M."/>
            <person name="Klingl A."/>
            <person name="Woyke T."/>
            <person name="Ryan C.M."/>
            <person name="Banfield J.F."/>
        </authorList>
    </citation>
    <scope>NUCLEOTIDE SEQUENCE [LARGE SCALE GENOMIC DNA]</scope>
</reference>
<evidence type="ECO:0000259" key="9">
    <source>
        <dbReference type="Pfam" id="PF08323"/>
    </source>
</evidence>
<dbReference type="SUPFAM" id="SSF53756">
    <property type="entry name" value="UDP-Glycosyltransferase/glycogen phosphorylase"/>
    <property type="match status" value="1"/>
</dbReference>
<evidence type="ECO:0000313" key="10">
    <source>
        <dbReference type="EMBL" id="PIR91189.1"/>
    </source>
</evidence>
<dbReference type="InterPro" id="IPR011835">
    <property type="entry name" value="GS/SS"/>
</dbReference>
<dbReference type="InterPro" id="IPR013534">
    <property type="entry name" value="Starch_synth_cat_dom"/>
</dbReference>
<gene>
    <name evidence="7" type="primary">glgA</name>
    <name evidence="10" type="ORF">COU02_00925</name>
</gene>
<keyword evidence="5 7" id="KW-0808">Transferase</keyword>